<dbReference type="GO" id="GO:0016413">
    <property type="term" value="F:O-acetyltransferase activity"/>
    <property type="evidence" value="ECO:0007669"/>
    <property type="project" value="InterPro"/>
</dbReference>
<evidence type="ECO:0000256" key="3">
    <source>
        <dbReference type="SAM" id="Phobius"/>
    </source>
</evidence>
<feature type="region of interest" description="Disordered" evidence="2">
    <location>
        <begin position="214"/>
        <end position="259"/>
    </location>
</feature>
<dbReference type="InterPro" id="IPR026057">
    <property type="entry name" value="TBL_C"/>
</dbReference>
<evidence type="ECO:0000313" key="6">
    <source>
        <dbReference type="Proteomes" id="UP001140949"/>
    </source>
</evidence>
<comment type="similarity">
    <text evidence="1">Belongs to the PC-esterase family. TBL subfamily.</text>
</comment>
<evidence type="ECO:0000256" key="1">
    <source>
        <dbReference type="ARBA" id="ARBA00007727"/>
    </source>
</evidence>
<dbReference type="InterPro" id="IPR029962">
    <property type="entry name" value="TBL"/>
</dbReference>
<keyword evidence="3" id="KW-0812">Transmembrane</keyword>
<dbReference type="Proteomes" id="UP001140949">
    <property type="component" value="Unassembled WGS sequence"/>
</dbReference>
<dbReference type="AlphaFoldDB" id="A0AAX6DXA4"/>
<keyword evidence="6" id="KW-1185">Reference proteome</keyword>
<dbReference type="GO" id="GO:0005794">
    <property type="term" value="C:Golgi apparatus"/>
    <property type="evidence" value="ECO:0007669"/>
    <property type="project" value="TreeGrafter"/>
</dbReference>
<feature type="domain" description="Trichome birefringence-like C-terminal" evidence="4">
    <location>
        <begin position="140"/>
        <end position="169"/>
    </location>
</feature>
<keyword evidence="3" id="KW-1133">Transmembrane helix</keyword>
<keyword evidence="3" id="KW-0472">Membrane</keyword>
<protein>
    <submittedName>
        <fullName evidence="5">Protein trichome birefringence-like 33</fullName>
    </submittedName>
</protein>
<proteinExistence type="inferred from homology"/>
<evidence type="ECO:0000256" key="2">
    <source>
        <dbReference type="SAM" id="MobiDB-lite"/>
    </source>
</evidence>
<dbReference type="EMBL" id="JANAVB010041227">
    <property type="protein sequence ID" value="KAJ6796386.1"/>
    <property type="molecule type" value="Genomic_DNA"/>
</dbReference>
<accession>A0AAX6DXA4</accession>
<dbReference type="PANTHER" id="PTHR32285">
    <property type="entry name" value="PROTEIN TRICHOME BIREFRINGENCE-LIKE 9-RELATED"/>
    <property type="match status" value="1"/>
</dbReference>
<gene>
    <name evidence="5" type="ORF">M6B38_223255</name>
</gene>
<dbReference type="Pfam" id="PF13839">
    <property type="entry name" value="PC-Esterase"/>
    <property type="match status" value="1"/>
</dbReference>
<comment type="caution">
    <text evidence="5">The sequence shown here is derived from an EMBL/GenBank/DDBJ whole genome shotgun (WGS) entry which is preliminary data.</text>
</comment>
<organism evidence="5 6">
    <name type="scientific">Iris pallida</name>
    <name type="common">Sweet iris</name>
    <dbReference type="NCBI Taxonomy" id="29817"/>
    <lineage>
        <taxon>Eukaryota</taxon>
        <taxon>Viridiplantae</taxon>
        <taxon>Streptophyta</taxon>
        <taxon>Embryophyta</taxon>
        <taxon>Tracheophyta</taxon>
        <taxon>Spermatophyta</taxon>
        <taxon>Magnoliopsida</taxon>
        <taxon>Liliopsida</taxon>
        <taxon>Asparagales</taxon>
        <taxon>Iridaceae</taxon>
        <taxon>Iridoideae</taxon>
        <taxon>Irideae</taxon>
        <taxon>Iris</taxon>
    </lineage>
</organism>
<sequence>MKSLPPPPPSPPSRKNSTLTPSFSFLMVAMSFVAFVAILYGEDFGCIVRESLLKYRQPGGPADIQQPVPSEVGWLRAIFDRKDGEGVQCVRGEVGVRRGVEASVRGGGVSLYPAPADMSEDGRPDKGYQHWRWQPNGCSLPSINATLMLEKLRGKRMLFVGDSLNRGQFIHGVPPAPSDPRGRQVDADRRVPHRVQSHGVQCDDRVLLGSFPGGVELRQRHRAPHERPDRPRQVHQQARPALEGDRHLGLQHVPLVDDG</sequence>
<reference evidence="5" key="2">
    <citation type="submission" date="2023-04" db="EMBL/GenBank/DDBJ databases">
        <authorList>
            <person name="Bruccoleri R.E."/>
            <person name="Oakeley E.J."/>
            <person name="Faust A.-M."/>
            <person name="Dessus-Babus S."/>
            <person name="Altorfer M."/>
            <person name="Burckhardt D."/>
            <person name="Oertli M."/>
            <person name="Naumann U."/>
            <person name="Petersen F."/>
            <person name="Wong J."/>
        </authorList>
    </citation>
    <scope>NUCLEOTIDE SEQUENCE</scope>
    <source>
        <strain evidence="5">GSM-AAB239-AS_SAM_17_03QT</strain>
        <tissue evidence="5">Leaf</tissue>
    </source>
</reference>
<reference evidence="5" key="1">
    <citation type="journal article" date="2023" name="GigaByte">
        <title>Genome assembly of the bearded iris, Iris pallida Lam.</title>
        <authorList>
            <person name="Bruccoleri R.E."/>
            <person name="Oakeley E.J."/>
            <person name="Faust A.M.E."/>
            <person name="Altorfer M."/>
            <person name="Dessus-Babus S."/>
            <person name="Burckhardt D."/>
            <person name="Oertli M."/>
            <person name="Naumann U."/>
            <person name="Petersen F."/>
            <person name="Wong J."/>
        </authorList>
    </citation>
    <scope>NUCLEOTIDE SEQUENCE</scope>
    <source>
        <strain evidence="5">GSM-AAB239-AS_SAM_17_03QT</strain>
    </source>
</reference>
<name>A0AAX6DXA4_IRIPA</name>
<feature type="transmembrane region" description="Helical" evidence="3">
    <location>
        <begin position="20"/>
        <end position="40"/>
    </location>
</feature>
<evidence type="ECO:0000313" key="5">
    <source>
        <dbReference type="EMBL" id="KAJ6796386.1"/>
    </source>
</evidence>
<evidence type="ECO:0000259" key="4">
    <source>
        <dbReference type="Pfam" id="PF13839"/>
    </source>
</evidence>
<dbReference type="PANTHER" id="PTHR32285:SF62">
    <property type="entry name" value="PROTEIN TRICHOME BIREFRINGENCE-LIKE 33"/>
    <property type="match status" value="1"/>
</dbReference>